<comment type="pathway">
    <text evidence="1">Amino-acid biosynthesis; L-asparagine biosynthesis; L-asparagine from L-aspartate (L-Gln route): step 1/1.</text>
</comment>
<dbReference type="GO" id="GO:0004066">
    <property type="term" value="F:asparagine synthase (glutamine-hydrolyzing) activity"/>
    <property type="evidence" value="ECO:0007669"/>
    <property type="project" value="UniProtKB-EC"/>
</dbReference>
<dbReference type="Pfam" id="PF00733">
    <property type="entry name" value="Asn_synthase"/>
    <property type="match status" value="1"/>
</dbReference>
<dbReference type="AlphaFoldDB" id="A0A6B3NHX4"/>
<dbReference type="InterPro" id="IPR014729">
    <property type="entry name" value="Rossmann-like_a/b/a_fold"/>
</dbReference>
<feature type="non-terminal residue" evidence="6">
    <location>
        <position position="1"/>
    </location>
</feature>
<comment type="catalytic activity">
    <reaction evidence="4">
        <text>L-aspartate + L-glutamine + ATP + H2O = L-asparagine + L-glutamate + AMP + diphosphate + H(+)</text>
        <dbReference type="Rhea" id="RHEA:12228"/>
        <dbReference type="ChEBI" id="CHEBI:15377"/>
        <dbReference type="ChEBI" id="CHEBI:15378"/>
        <dbReference type="ChEBI" id="CHEBI:29985"/>
        <dbReference type="ChEBI" id="CHEBI:29991"/>
        <dbReference type="ChEBI" id="CHEBI:30616"/>
        <dbReference type="ChEBI" id="CHEBI:33019"/>
        <dbReference type="ChEBI" id="CHEBI:58048"/>
        <dbReference type="ChEBI" id="CHEBI:58359"/>
        <dbReference type="ChEBI" id="CHEBI:456215"/>
        <dbReference type="EC" id="6.3.5.4"/>
    </reaction>
</comment>
<comment type="caution">
    <text evidence="6">The sequence shown here is derived from an EMBL/GenBank/DDBJ whole genome shotgun (WGS) entry which is preliminary data.</text>
</comment>
<dbReference type="InterPro" id="IPR001962">
    <property type="entry name" value="Asn_synthase"/>
</dbReference>
<dbReference type="PANTHER" id="PTHR43284">
    <property type="entry name" value="ASPARAGINE SYNTHETASE (GLUTAMINE-HYDROLYZING)"/>
    <property type="match status" value="1"/>
</dbReference>
<keyword evidence="3" id="KW-0028">Amino-acid biosynthesis</keyword>
<evidence type="ECO:0000256" key="4">
    <source>
        <dbReference type="ARBA" id="ARBA00048741"/>
    </source>
</evidence>
<dbReference type="PANTHER" id="PTHR43284:SF1">
    <property type="entry name" value="ASPARAGINE SYNTHETASE"/>
    <property type="match status" value="1"/>
</dbReference>
<evidence type="ECO:0000256" key="1">
    <source>
        <dbReference type="ARBA" id="ARBA00005187"/>
    </source>
</evidence>
<protein>
    <recommendedName>
        <fullName evidence="2">asparagine synthase (glutamine-hydrolyzing)</fullName>
        <ecNumber evidence="2">6.3.5.4</ecNumber>
    </recommendedName>
</protein>
<dbReference type="EMBL" id="JAAHFQ010000333">
    <property type="protein sequence ID" value="NER29241.1"/>
    <property type="molecule type" value="Genomic_DNA"/>
</dbReference>
<evidence type="ECO:0000256" key="3">
    <source>
        <dbReference type="ARBA" id="ARBA00022888"/>
    </source>
</evidence>
<evidence type="ECO:0000256" key="2">
    <source>
        <dbReference type="ARBA" id="ARBA00012737"/>
    </source>
</evidence>
<gene>
    <name evidence="6" type="ORF">F6J89_16820</name>
</gene>
<name>A0A6B3NHX4_9CYAN</name>
<accession>A0A6B3NHX4</accession>
<proteinExistence type="predicted"/>
<sequence>HPLFHTAFNPVGLVGILLSNCLFEGQTLWKNVQRLTASHALIWKPGTTPQQIQQHKLLDERLFKFDDSLSFSEQLDILDQALDKSLNLQVPAGKQYGLLLSGGLDSRMLAGFLHRQGIKPTTLSLGKRSDIEIECALSVVRKLGLTNRIVAIAEDKYPAYANSLVKWEHLANGFNWVMNWGLEPHLSHFTPKVINGYLMDLVLGGKIPYALESDNLCFENFFRGMNSWGLSPKLLEKLLRKEIFGELVAKTVAQMRTVYESYSELEFRKAWYFEIYHRQRFHVGSAGWQLCFGSWPIIPILDRQLLAITAALPVETITKRKAQIELVCTRFPQLAQLPLDRNSFNVEPLLPSKSRQQFARLFNLQSRWRKRQQRLGYERRYYYRIYDINNLGWQGIRQQAEPYRERIEHLFHPEVLNKLLPAPNLPVQSSKDAIVGVSGIKALLGLMLWSKDNF</sequence>
<feature type="domain" description="Asparagine synthetase" evidence="5">
    <location>
        <begin position="78"/>
        <end position="166"/>
    </location>
</feature>
<evidence type="ECO:0000259" key="5">
    <source>
        <dbReference type="Pfam" id="PF00733"/>
    </source>
</evidence>
<dbReference type="InterPro" id="IPR051786">
    <property type="entry name" value="ASN_synthetase/amidase"/>
</dbReference>
<evidence type="ECO:0000313" key="6">
    <source>
        <dbReference type="EMBL" id="NER29241.1"/>
    </source>
</evidence>
<dbReference type="SUPFAM" id="SSF52402">
    <property type="entry name" value="Adenine nucleotide alpha hydrolases-like"/>
    <property type="match status" value="1"/>
</dbReference>
<dbReference type="EC" id="6.3.5.4" evidence="2"/>
<dbReference type="Gene3D" id="3.40.50.620">
    <property type="entry name" value="HUPs"/>
    <property type="match status" value="1"/>
</dbReference>
<keyword evidence="3" id="KW-0061">Asparagine biosynthesis</keyword>
<dbReference type="GO" id="GO:0006529">
    <property type="term" value="P:asparagine biosynthetic process"/>
    <property type="evidence" value="ECO:0007669"/>
    <property type="project" value="UniProtKB-KW"/>
</dbReference>
<organism evidence="6">
    <name type="scientific">Symploca sp. SIO1C4</name>
    <dbReference type="NCBI Taxonomy" id="2607765"/>
    <lineage>
        <taxon>Bacteria</taxon>
        <taxon>Bacillati</taxon>
        <taxon>Cyanobacteriota</taxon>
        <taxon>Cyanophyceae</taxon>
        <taxon>Coleofasciculales</taxon>
        <taxon>Coleofasciculaceae</taxon>
        <taxon>Symploca</taxon>
    </lineage>
</organism>
<reference evidence="6" key="1">
    <citation type="submission" date="2019-11" db="EMBL/GenBank/DDBJ databases">
        <title>Genomic insights into an expanded diversity of filamentous marine cyanobacteria reveals the extraordinary biosynthetic potential of Moorea and Okeania.</title>
        <authorList>
            <person name="Ferreira Leao T."/>
            <person name="Wang M."/>
            <person name="Moss N."/>
            <person name="Da Silva R."/>
            <person name="Sanders J."/>
            <person name="Nurk S."/>
            <person name="Gurevich A."/>
            <person name="Humphrey G."/>
            <person name="Reher R."/>
            <person name="Zhu Q."/>
            <person name="Belda-Ferre P."/>
            <person name="Glukhov E."/>
            <person name="Rex R."/>
            <person name="Dorrestein P.C."/>
            <person name="Knight R."/>
            <person name="Pevzner P."/>
            <person name="Gerwick W.H."/>
            <person name="Gerwick L."/>
        </authorList>
    </citation>
    <scope>NUCLEOTIDE SEQUENCE</scope>
    <source>
        <strain evidence="6">SIO1C4</strain>
    </source>
</reference>